<dbReference type="EMBL" id="LAZR01053108">
    <property type="protein sequence ID" value="KKK81474.1"/>
    <property type="molecule type" value="Genomic_DNA"/>
</dbReference>
<gene>
    <name evidence="1" type="ORF">LCGC14_2813080</name>
</gene>
<reference evidence="1" key="1">
    <citation type="journal article" date="2015" name="Nature">
        <title>Complex archaea that bridge the gap between prokaryotes and eukaryotes.</title>
        <authorList>
            <person name="Spang A."/>
            <person name="Saw J.H."/>
            <person name="Jorgensen S.L."/>
            <person name="Zaremba-Niedzwiedzka K."/>
            <person name="Martijn J."/>
            <person name="Lind A.E."/>
            <person name="van Eijk R."/>
            <person name="Schleper C."/>
            <person name="Guy L."/>
            <person name="Ettema T.J."/>
        </authorList>
    </citation>
    <scope>NUCLEOTIDE SEQUENCE</scope>
</reference>
<evidence type="ECO:0000313" key="1">
    <source>
        <dbReference type="EMBL" id="KKK81474.1"/>
    </source>
</evidence>
<dbReference type="AlphaFoldDB" id="A0A0F9ASR6"/>
<name>A0A0F9ASR6_9ZZZZ</name>
<dbReference type="InterPro" id="IPR043721">
    <property type="entry name" value="DUF5662"/>
</dbReference>
<accession>A0A0F9ASR6</accession>
<proteinExistence type="predicted"/>
<sequence length="160" mass="18027">MDETKQQLTDNETRKHIMRVRDFLSEAIVDLVIRVAKHDKSKLEEPEASVFAEFTPKLKGVTYGSDQYNEYLQGMGVALGHHYAVNPHHPEHWGNGVDGMTLIDLLEMICDWAAATERHENGDIVVSIAKNTERFGLSPQLAQILLNTVTTMKIGKRKGE</sequence>
<organism evidence="1">
    <name type="scientific">marine sediment metagenome</name>
    <dbReference type="NCBI Taxonomy" id="412755"/>
    <lineage>
        <taxon>unclassified sequences</taxon>
        <taxon>metagenomes</taxon>
        <taxon>ecological metagenomes</taxon>
    </lineage>
</organism>
<protein>
    <submittedName>
        <fullName evidence="1">Uncharacterized protein</fullName>
    </submittedName>
</protein>
<comment type="caution">
    <text evidence="1">The sequence shown here is derived from an EMBL/GenBank/DDBJ whole genome shotgun (WGS) entry which is preliminary data.</text>
</comment>
<dbReference type="Pfam" id="PF18907">
    <property type="entry name" value="DUF5662"/>
    <property type="match status" value="1"/>
</dbReference>